<feature type="region of interest" description="Disordered" evidence="2">
    <location>
        <begin position="72"/>
        <end position="92"/>
    </location>
</feature>
<feature type="chain" id="PRO_5032909925" evidence="4">
    <location>
        <begin position="19"/>
        <end position="132"/>
    </location>
</feature>
<dbReference type="PANTHER" id="PTHR16133">
    <property type="entry name" value="SOLUTE CARRIER FAMILY 39 ZINC TRANSPORTER , MEMBER 9-RELATED"/>
    <property type="match status" value="1"/>
</dbReference>
<comment type="subcellular location">
    <subcellularLocation>
        <location evidence="1">Endomembrane system</location>
        <topology evidence="1">Multi-pass membrane protein</topology>
    </subcellularLocation>
</comment>
<dbReference type="PANTHER" id="PTHR16133:SF0">
    <property type="entry name" value="ZINC_IRON REGULATED TRANSPORTER-RELATED PROTEIN 102B, ISOFORM E"/>
    <property type="match status" value="1"/>
</dbReference>
<evidence type="ECO:0000256" key="1">
    <source>
        <dbReference type="ARBA" id="ARBA00004127"/>
    </source>
</evidence>
<keyword evidence="3" id="KW-0472">Membrane</keyword>
<feature type="compositionally biased region" description="Basic and acidic residues" evidence="2">
    <location>
        <begin position="77"/>
        <end position="92"/>
    </location>
</feature>
<evidence type="ECO:0000256" key="4">
    <source>
        <dbReference type="SAM" id="SignalP"/>
    </source>
</evidence>
<sequence length="132" mass="14571">MRYVTVLGAGLLVGTALAVIVPEGVHALYMSELETNQMQTQHEFHSDHKVVGRHLNQVDSKVDTDIKSDILPPVHQHTADRPRELGSELGHKHTDTTHSAIGITLVLGFVFMLIVDNCGSRIIRHHGNQSIL</sequence>
<dbReference type="GO" id="GO:0006829">
    <property type="term" value="P:zinc ion transport"/>
    <property type="evidence" value="ECO:0007669"/>
    <property type="project" value="InterPro"/>
</dbReference>
<dbReference type="GO" id="GO:0012505">
    <property type="term" value="C:endomembrane system"/>
    <property type="evidence" value="ECO:0007669"/>
    <property type="project" value="UniProtKB-SubCell"/>
</dbReference>
<dbReference type="GO" id="GO:0046873">
    <property type="term" value="F:metal ion transmembrane transporter activity"/>
    <property type="evidence" value="ECO:0007669"/>
    <property type="project" value="InterPro"/>
</dbReference>
<protein>
    <submittedName>
        <fullName evidence="5">Uncharacterized protein</fullName>
    </submittedName>
</protein>
<evidence type="ECO:0000313" key="6">
    <source>
        <dbReference type="Proteomes" id="UP000663881"/>
    </source>
</evidence>
<evidence type="ECO:0000313" key="5">
    <source>
        <dbReference type="EMBL" id="CAF4418745.1"/>
    </source>
</evidence>
<accession>A0A820QFA2</accession>
<dbReference type="InterPro" id="IPR045891">
    <property type="entry name" value="ZIP9"/>
</dbReference>
<evidence type="ECO:0000256" key="2">
    <source>
        <dbReference type="SAM" id="MobiDB-lite"/>
    </source>
</evidence>
<comment type="caution">
    <text evidence="5">The sequence shown here is derived from an EMBL/GenBank/DDBJ whole genome shotgun (WGS) entry which is preliminary data.</text>
</comment>
<organism evidence="5 6">
    <name type="scientific">Adineta steineri</name>
    <dbReference type="NCBI Taxonomy" id="433720"/>
    <lineage>
        <taxon>Eukaryota</taxon>
        <taxon>Metazoa</taxon>
        <taxon>Spiralia</taxon>
        <taxon>Gnathifera</taxon>
        <taxon>Rotifera</taxon>
        <taxon>Eurotatoria</taxon>
        <taxon>Bdelloidea</taxon>
        <taxon>Adinetida</taxon>
        <taxon>Adinetidae</taxon>
        <taxon>Adineta</taxon>
    </lineage>
</organism>
<feature type="transmembrane region" description="Helical" evidence="3">
    <location>
        <begin position="97"/>
        <end position="115"/>
    </location>
</feature>
<dbReference type="EMBL" id="CAJOAY010030351">
    <property type="protein sequence ID" value="CAF4418745.1"/>
    <property type="molecule type" value="Genomic_DNA"/>
</dbReference>
<dbReference type="Proteomes" id="UP000663881">
    <property type="component" value="Unassembled WGS sequence"/>
</dbReference>
<gene>
    <name evidence="5" type="ORF">OKA104_LOCUS52395</name>
</gene>
<dbReference type="AlphaFoldDB" id="A0A820QFA2"/>
<keyword evidence="4" id="KW-0732">Signal</keyword>
<keyword evidence="3" id="KW-1133">Transmembrane helix</keyword>
<evidence type="ECO:0000256" key="3">
    <source>
        <dbReference type="SAM" id="Phobius"/>
    </source>
</evidence>
<feature type="signal peptide" evidence="4">
    <location>
        <begin position="1"/>
        <end position="18"/>
    </location>
</feature>
<reference evidence="5" key="1">
    <citation type="submission" date="2021-02" db="EMBL/GenBank/DDBJ databases">
        <authorList>
            <person name="Nowell W R."/>
        </authorList>
    </citation>
    <scope>NUCLEOTIDE SEQUENCE</scope>
</reference>
<proteinExistence type="predicted"/>
<name>A0A820QFA2_9BILA</name>
<keyword evidence="3" id="KW-0812">Transmembrane</keyword>